<proteinExistence type="predicted"/>
<evidence type="ECO:0000313" key="1">
    <source>
        <dbReference type="EMBL" id="SVA17582.1"/>
    </source>
</evidence>
<dbReference type="EMBL" id="UINC01004889">
    <property type="protein sequence ID" value="SVA17582.1"/>
    <property type="molecule type" value="Genomic_DNA"/>
</dbReference>
<accession>A0A381TND5</accession>
<organism evidence="1">
    <name type="scientific">marine metagenome</name>
    <dbReference type="NCBI Taxonomy" id="408172"/>
    <lineage>
        <taxon>unclassified sequences</taxon>
        <taxon>metagenomes</taxon>
        <taxon>ecological metagenomes</taxon>
    </lineage>
</organism>
<dbReference type="GO" id="GO:0016705">
    <property type="term" value="F:oxidoreductase activity, acting on paired donors, with incorporation or reduction of molecular oxygen"/>
    <property type="evidence" value="ECO:0007669"/>
    <property type="project" value="InterPro"/>
</dbReference>
<sequence>MRFKKTLLMPIKITDDEKEAKDFIVKLGYRSSDPTHGNYGGELVGAEQSGSVAGNLNYVIERIEEFAKEGVEEIMFGGIQTGDIDTIQMIDEQMSVHLE</sequence>
<dbReference type="AlphaFoldDB" id="A0A381TND5"/>
<dbReference type="InterPro" id="IPR036661">
    <property type="entry name" value="Luciferase-like_sf"/>
</dbReference>
<protein>
    <submittedName>
        <fullName evidence="1">Uncharacterized protein</fullName>
    </submittedName>
</protein>
<reference evidence="1" key="1">
    <citation type="submission" date="2018-05" db="EMBL/GenBank/DDBJ databases">
        <authorList>
            <person name="Lanie J.A."/>
            <person name="Ng W.-L."/>
            <person name="Kazmierczak K.M."/>
            <person name="Andrzejewski T.M."/>
            <person name="Davidsen T.M."/>
            <person name="Wayne K.J."/>
            <person name="Tettelin H."/>
            <person name="Glass J.I."/>
            <person name="Rusch D."/>
            <person name="Podicherti R."/>
            <person name="Tsui H.-C.T."/>
            <person name="Winkler M.E."/>
        </authorList>
    </citation>
    <scope>NUCLEOTIDE SEQUENCE</scope>
</reference>
<gene>
    <name evidence="1" type="ORF">METZ01_LOCUS70436</name>
</gene>
<name>A0A381TND5_9ZZZZ</name>
<dbReference type="SUPFAM" id="SSF51679">
    <property type="entry name" value="Bacterial luciferase-like"/>
    <property type="match status" value="1"/>
</dbReference>